<evidence type="ECO:0000256" key="1">
    <source>
        <dbReference type="ARBA" id="ARBA00023015"/>
    </source>
</evidence>
<comment type="caution">
    <text evidence="5">The sequence shown here is derived from an EMBL/GenBank/DDBJ whole genome shotgun (WGS) entry which is preliminary data.</text>
</comment>
<dbReference type="Gene3D" id="1.20.120.530">
    <property type="entry name" value="GntR ligand-binding domain-like"/>
    <property type="match status" value="1"/>
</dbReference>
<dbReference type="PANTHER" id="PTHR43537">
    <property type="entry name" value="TRANSCRIPTIONAL REGULATOR, GNTR FAMILY"/>
    <property type="match status" value="1"/>
</dbReference>
<dbReference type="Pfam" id="PF07729">
    <property type="entry name" value="FCD"/>
    <property type="match status" value="1"/>
</dbReference>
<reference evidence="5 6" key="1">
    <citation type="submission" date="2022-03" db="EMBL/GenBank/DDBJ databases">
        <title>Rhizobium SSM4.3 sp. nov., isolated from Sediment (Gouqi Island).</title>
        <authorList>
            <person name="Chen G."/>
        </authorList>
    </citation>
    <scope>NUCLEOTIDE SEQUENCE [LARGE SCALE GENOMIC DNA]</scope>
    <source>
        <strain evidence="5 6">SSM4.3</strain>
        <plasmid evidence="5">unnamed</plasmid>
    </source>
</reference>
<proteinExistence type="predicted"/>
<organism evidence="5 6">
    <name type="scientific">Peteryoungia algae</name>
    <dbReference type="NCBI Taxonomy" id="2919917"/>
    <lineage>
        <taxon>Bacteria</taxon>
        <taxon>Pseudomonadati</taxon>
        <taxon>Pseudomonadota</taxon>
        <taxon>Alphaproteobacteria</taxon>
        <taxon>Hyphomicrobiales</taxon>
        <taxon>Rhizobiaceae</taxon>
        <taxon>Peteryoungia</taxon>
    </lineage>
</organism>
<evidence type="ECO:0000313" key="5">
    <source>
        <dbReference type="EMBL" id="MCJ8240597.1"/>
    </source>
</evidence>
<dbReference type="PANTHER" id="PTHR43537:SF44">
    <property type="entry name" value="GNTR FAMILY REGULATORY PROTEIN"/>
    <property type="match status" value="1"/>
</dbReference>
<dbReference type="SMART" id="SM00895">
    <property type="entry name" value="FCD"/>
    <property type="match status" value="1"/>
</dbReference>
<evidence type="ECO:0000256" key="3">
    <source>
        <dbReference type="ARBA" id="ARBA00023163"/>
    </source>
</evidence>
<accession>A0ABT0D5B7</accession>
<dbReference type="Proteomes" id="UP001522662">
    <property type="component" value="Unassembled WGS sequence"/>
</dbReference>
<gene>
    <name evidence="5" type="ORF">MKJ03_19855</name>
</gene>
<dbReference type="PRINTS" id="PR00035">
    <property type="entry name" value="HTHGNTR"/>
</dbReference>
<keyword evidence="3" id="KW-0804">Transcription</keyword>
<evidence type="ECO:0000313" key="6">
    <source>
        <dbReference type="Proteomes" id="UP001522662"/>
    </source>
</evidence>
<keyword evidence="2" id="KW-0238">DNA-binding</keyword>
<dbReference type="SMART" id="SM00345">
    <property type="entry name" value="HTH_GNTR"/>
    <property type="match status" value="1"/>
</dbReference>
<dbReference type="Pfam" id="PF00392">
    <property type="entry name" value="GntR"/>
    <property type="match status" value="1"/>
</dbReference>
<sequence>MRNQTAEDSRQGGRAADWVIANIQEDILSGALENGAPLPAERELMERFGTSRTVVREAITTLSSRGMIEARPRYRPVVRKPGYDTALSTVGSIVKLLIGEPSGVRTLYESRVFMERALSRDAARLATRDDINDLRAALAANHDAIDNSVRFYNTDVAFHGVLYRIPRNPIFPAVHEAYTSWLAPHWERMPRSPERNRMNYLSHKAIFDAIVDRDGDAAEKALETHLSAAWEYVRGTFEVQD</sequence>
<evidence type="ECO:0000256" key="2">
    <source>
        <dbReference type="ARBA" id="ARBA00023125"/>
    </source>
</evidence>
<name>A0ABT0D5B7_9HYPH</name>
<dbReference type="Gene3D" id="1.10.10.10">
    <property type="entry name" value="Winged helix-like DNA-binding domain superfamily/Winged helix DNA-binding domain"/>
    <property type="match status" value="1"/>
</dbReference>
<dbReference type="InterPro" id="IPR000524">
    <property type="entry name" value="Tscrpt_reg_HTH_GntR"/>
</dbReference>
<dbReference type="EMBL" id="JALAYX010000006">
    <property type="protein sequence ID" value="MCJ8240597.1"/>
    <property type="molecule type" value="Genomic_DNA"/>
</dbReference>
<protein>
    <submittedName>
        <fullName evidence="5">FCD domain-containing protein</fullName>
    </submittedName>
</protein>
<feature type="domain" description="HTH gntR-type" evidence="4">
    <location>
        <begin position="13"/>
        <end position="81"/>
    </location>
</feature>
<keyword evidence="1" id="KW-0805">Transcription regulation</keyword>
<dbReference type="PROSITE" id="PS50949">
    <property type="entry name" value="HTH_GNTR"/>
    <property type="match status" value="1"/>
</dbReference>
<dbReference type="SUPFAM" id="SSF48008">
    <property type="entry name" value="GntR ligand-binding domain-like"/>
    <property type="match status" value="1"/>
</dbReference>
<keyword evidence="5" id="KW-0614">Plasmid</keyword>
<dbReference type="InterPro" id="IPR008920">
    <property type="entry name" value="TF_FadR/GntR_C"/>
</dbReference>
<keyword evidence="6" id="KW-1185">Reference proteome</keyword>
<dbReference type="InterPro" id="IPR011711">
    <property type="entry name" value="GntR_C"/>
</dbReference>
<dbReference type="RefSeq" id="WP_245137911.1">
    <property type="nucleotide sequence ID" value="NZ_CP128477.1"/>
</dbReference>
<dbReference type="CDD" id="cd07377">
    <property type="entry name" value="WHTH_GntR"/>
    <property type="match status" value="1"/>
</dbReference>
<dbReference type="InterPro" id="IPR036390">
    <property type="entry name" value="WH_DNA-bd_sf"/>
</dbReference>
<geneLocation type="plasmid" evidence="5">
    <name>unnamed</name>
</geneLocation>
<dbReference type="SUPFAM" id="SSF46785">
    <property type="entry name" value="Winged helix' DNA-binding domain"/>
    <property type="match status" value="1"/>
</dbReference>
<dbReference type="InterPro" id="IPR036388">
    <property type="entry name" value="WH-like_DNA-bd_sf"/>
</dbReference>
<evidence type="ECO:0000259" key="4">
    <source>
        <dbReference type="PROSITE" id="PS50949"/>
    </source>
</evidence>